<dbReference type="AlphaFoldDB" id="A0A0F3R9T1"/>
<feature type="repeat" description="TPR" evidence="1">
    <location>
        <begin position="57"/>
        <end position="90"/>
    </location>
</feature>
<evidence type="ECO:0000313" key="3">
    <source>
        <dbReference type="Proteomes" id="UP000033736"/>
    </source>
</evidence>
<dbReference type="PROSITE" id="PS50293">
    <property type="entry name" value="TPR_REGION"/>
    <property type="match status" value="1"/>
</dbReference>
<reference evidence="2 3" key="1">
    <citation type="submission" date="2015-01" db="EMBL/GenBank/DDBJ databases">
        <title>Genome Sequencing of Rickettsiales /home/snadendla/prok_pipe/test/illegal_ec_num.txt.</title>
        <authorList>
            <person name="Daugherty S.C."/>
            <person name="Su Q."/>
            <person name="Abolude K."/>
            <person name="Beier-Sexton M."/>
            <person name="Carlyon J.A."/>
            <person name="Carter R."/>
            <person name="Day N.P."/>
            <person name="Dumler S.J."/>
            <person name="Dyachenko V."/>
            <person name="Godinez A."/>
            <person name="Kurtti T.J."/>
            <person name="Lichay M."/>
            <person name="Mullins K.E."/>
            <person name="Ott S."/>
            <person name="Pappas-Brown V."/>
            <person name="Paris D.H."/>
            <person name="Patel P."/>
            <person name="Richards A.L."/>
            <person name="Sadzewicz L."/>
            <person name="Sears K."/>
            <person name="Seidman D."/>
            <person name="Sengamalay N."/>
            <person name="Stenos J."/>
            <person name="Tallon L.J."/>
            <person name="Vincent G."/>
            <person name="Fraser C.M."/>
            <person name="Munderloh U."/>
            <person name="Dunning-Hotopp J.C."/>
        </authorList>
    </citation>
    <scope>NUCLEOTIDE SEQUENCE [LARGE SCALE GENOMIC DNA]</scope>
    <source>
        <strain evidence="2 3">T170-B</strain>
    </source>
</reference>
<dbReference type="InterPro" id="IPR011990">
    <property type="entry name" value="TPR-like_helical_dom_sf"/>
</dbReference>
<dbReference type="Pfam" id="PF13414">
    <property type="entry name" value="TPR_11"/>
    <property type="match status" value="1"/>
</dbReference>
<accession>A0A0F3R9T1</accession>
<name>A0A0F3R9T1_9RICK</name>
<gene>
    <name evidence="2" type="ORF">RAT170B_1725</name>
</gene>
<dbReference type="InterPro" id="IPR019734">
    <property type="entry name" value="TPR_rpt"/>
</dbReference>
<dbReference type="Gene3D" id="1.25.40.10">
    <property type="entry name" value="Tetratricopeptide repeat domain"/>
    <property type="match status" value="1"/>
</dbReference>
<dbReference type="PATRIC" id="fig|1268837.3.peg.984"/>
<protein>
    <submittedName>
        <fullName evidence="2">TPR repeat family protein</fullName>
    </submittedName>
</protein>
<keyword evidence="3" id="KW-1185">Reference proteome</keyword>
<dbReference type="EMBL" id="LAOQ01000019">
    <property type="protein sequence ID" value="KJW01974.1"/>
    <property type="molecule type" value="Genomic_DNA"/>
</dbReference>
<comment type="caution">
    <text evidence="2">The sequence shown here is derived from an EMBL/GenBank/DDBJ whole genome shotgun (WGS) entry which is preliminary data.</text>
</comment>
<dbReference type="PROSITE" id="PS50005">
    <property type="entry name" value="TPR"/>
    <property type="match status" value="1"/>
</dbReference>
<sequence length="103" mass="12195">MKIIEKKFMKNIEKLALIFILPLIFCNVVLAEDYTNSTNTNQQIDQHIQIQDPNILAEEYFNIGRAFYKLGKYEEAMNNFDLAIKYNSSFAEAYNKKEYRIKN</sequence>
<dbReference type="Proteomes" id="UP000033736">
    <property type="component" value="Unassembled WGS sequence"/>
</dbReference>
<evidence type="ECO:0000256" key="1">
    <source>
        <dbReference type="PROSITE-ProRule" id="PRU00339"/>
    </source>
</evidence>
<proteinExistence type="predicted"/>
<dbReference type="SMART" id="SM00028">
    <property type="entry name" value="TPR"/>
    <property type="match status" value="1"/>
</dbReference>
<organism evidence="2 3">
    <name type="scientific">Rickettsia argasii T170-B</name>
    <dbReference type="NCBI Taxonomy" id="1268837"/>
    <lineage>
        <taxon>Bacteria</taxon>
        <taxon>Pseudomonadati</taxon>
        <taxon>Pseudomonadota</taxon>
        <taxon>Alphaproteobacteria</taxon>
        <taxon>Rickettsiales</taxon>
        <taxon>Rickettsiaceae</taxon>
        <taxon>Rickettsieae</taxon>
        <taxon>Rickettsia</taxon>
        <taxon>spotted fever group</taxon>
    </lineage>
</organism>
<keyword evidence="1" id="KW-0802">TPR repeat</keyword>
<dbReference type="SUPFAM" id="SSF48452">
    <property type="entry name" value="TPR-like"/>
    <property type="match status" value="1"/>
</dbReference>
<evidence type="ECO:0000313" key="2">
    <source>
        <dbReference type="EMBL" id="KJW01974.1"/>
    </source>
</evidence>